<sequence>MWYLLIPTALLVPAAVVYGYGLTFLIYWLAARPYFRDEPPQAQSLHPVRRPGDQE</sequence>
<evidence type="ECO:0000313" key="2">
    <source>
        <dbReference type="EMBL" id="MFH5211402.1"/>
    </source>
</evidence>
<organism evidence="2 4">
    <name type="scientific">Antrihabitans spumae</name>
    <dbReference type="NCBI Taxonomy" id="3373370"/>
    <lineage>
        <taxon>Bacteria</taxon>
        <taxon>Bacillati</taxon>
        <taxon>Actinomycetota</taxon>
        <taxon>Actinomycetes</taxon>
        <taxon>Mycobacteriales</taxon>
        <taxon>Nocardiaceae</taxon>
        <taxon>Antrihabitans</taxon>
    </lineage>
</organism>
<dbReference type="EMBL" id="JBIMSO010000108">
    <property type="protein sequence ID" value="MFH5211402.1"/>
    <property type="molecule type" value="Genomic_DNA"/>
</dbReference>
<comment type="caution">
    <text evidence="2">The sequence shown here is derived from an EMBL/GenBank/DDBJ whole genome shotgun (WGS) entry which is preliminary data.</text>
</comment>
<evidence type="ECO:0000313" key="5">
    <source>
        <dbReference type="Proteomes" id="UP001609219"/>
    </source>
</evidence>
<protein>
    <submittedName>
        <fullName evidence="2">Uncharacterized protein</fullName>
    </submittedName>
</protein>
<keyword evidence="1" id="KW-0812">Transmembrane</keyword>
<keyword evidence="1" id="KW-0472">Membrane</keyword>
<accession>A0ABW7JV12</accession>
<keyword evidence="1" id="KW-1133">Transmembrane helix</keyword>
<dbReference type="EMBL" id="JBIMSN010000192">
    <property type="protein sequence ID" value="MFH5232999.1"/>
    <property type="molecule type" value="Genomic_DNA"/>
</dbReference>
<dbReference type="Proteomes" id="UP001609175">
    <property type="component" value="Unassembled WGS sequence"/>
</dbReference>
<proteinExistence type="predicted"/>
<name>A0ABW7JV12_9NOCA</name>
<gene>
    <name evidence="2" type="ORF">ACHIPZ_24830</name>
    <name evidence="3" type="ORF">ACHIRB_31195</name>
</gene>
<feature type="transmembrane region" description="Helical" evidence="1">
    <location>
        <begin position="6"/>
        <end position="30"/>
    </location>
</feature>
<keyword evidence="5" id="KW-1185">Reference proteome</keyword>
<reference evidence="4 5" key="1">
    <citation type="submission" date="2024-10" db="EMBL/GenBank/DDBJ databases">
        <authorList>
            <person name="Riesco R."/>
        </authorList>
    </citation>
    <scope>NUCLEOTIDE SEQUENCE [LARGE SCALE GENOMIC DNA]</scope>
    <source>
        <strain evidence="2 4">NCIMB 15449</strain>
        <strain evidence="3 5">NCIMB 15450</strain>
    </source>
</reference>
<evidence type="ECO:0000313" key="3">
    <source>
        <dbReference type="EMBL" id="MFH5232999.1"/>
    </source>
</evidence>
<dbReference type="RefSeq" id="WP_395117851.1">
    <property type="nucleotide sequence ID" value="NZ_JBIMSN010000192.1"/>
</dbReference>
<dbReference type="Proteomes" id="UP001609219">
    <property type="component" value="Unassembled WGS sequence"/>
</dbReference>
<evidence type="ECO:0000313" key="4">
    <source>
        <dbReference type="Proteomes" id="UP001609175"/>
    </source>
</evidence>
<evidence type="ECO:0000256" key="1">
    <source>
        <dbReference type="SAM" id="Phobius"/>
    </source>
</evidence>